<accession>A0A8J6HNC0</accession>
<feature type="repeat" description="TPR" evidence="4">
    <location>
        <begin position="56"/>
        <end position="89"/>
    </location>
</feature>
<dbReference type="EMBL" id="JABDTM020019186">
    <property type="protein sequence ID" value="KAH0817592.1"/>
    <property type="molecule type" value="Genomic_DNA"/>
</dbReference>
<comment type="similarity">
    <text evidence="3">Belongs to the BBS4 family.</text>
</comment>
<dbReference type="GO" id="GO:0061512">
    <property type="term" value="P:protein localization to cilium"/>
    <property type="evidence" value="ECO:0007669"/>
    <property type="project" value="TreeGrafter"/>
</dbReference>
<keyword evidence="7" id="KW-1185">Reference proteome</keyword>
<dbReference type="SUPFAM" id="SSF48452">
    <property type="entry name" value="TPR-like"/>
    <property type="match status" value="1"/>
</dbReference>
<reference evidence="6" key="1">
    <citation type="journal article" date="2020" name="J Insects Food Feed">
        <title>The yellow mealworm (Tenebrio molitor) genome: a resource for the emerging insects as food and feed industry.</title>
        <authorList>
            <person name="Eriksson T."/>
            <person name="Andere A."/>
            <person name="Kelstrup H."/>
            <person name="Emery V."/>
            <person name="Picard C."/>
        </authorList>
    </citation>
    <scope>NUCLEOTIDE SEQUENCE</scope>
    <source>
        <strain evidence="6">Stoneville</strain>
        <tissue evidence="6">Whole head</tissue>
    </source>
</reference>
<evidence type="ECO:0000256" key="3">
    <source>
        <dbReference type="ARBA" id="ARBA00023778"/>
    </source>
</evidence>
<dbReference type="Pfam" id="PF13181">
    <property type="entry name" value="TPR_8"/>
    <property type="match status" value="1"/>
</dbReference>
<protein>
    <submittedName>
        <fullName evidence="6">Uncharacterized protein</fullName>
    </submittedName>
</protein>
<dbReference type="SMART" id="SM00028">
    <property type="entry name" value="TPR"/>
    <property type="match status" value="4"/>
</dbReference>
<evidence type="ECO:0000313" key="6">
    <source>
        <dbReference type="EMBL" id="KAH0817592.1"/>
    </source>
</evidence>
<feature type="compositionally biased region" description="Basic and acidic residues" evidence="5">
    <location>
        <begin position="235"/>
        <end position="255"/>
    </location>
</feature>
<dbReference type="GO" id="GO:0036064">
    <property type="term" value="C:ciliary basal body"/>
    <property type="evidence" value="ECO:0007669"/>
    <property type="project" value="TreeGrafter"/>
</dbReference>
<evidence type="ECO:0000256" key="4">
    <source>
        <dbReference type="PROSITE-ProRule" id="PRU00339"/>
    </source>
</evidence>
<dbReference type="InterPro" id="IPR019734">
    <property type="entry name" value="TPR_rpt"/>
</dbReference>
<feature type="repeat" description="TPR" evidence="4">
    <location>
        <begin position="124"/>
        <end position="157"/>
    </location>
</feature>
<evidence type="ECO:0000256" key="5">
    <source>
        <dbReference type="SAM" id="MobiDB-lite"/>
    </source>
</evidence>
<name>A0A8J6HNC0_TENMO</name>
<comment type="caution">
    <text evidence="6">The sequence shown here is derived from an EMBL/GenBank/DDBJ whole genome shotgun (WGS) entry which is preliminary data.</text>
</comment>
<dbReference type="AlphaFoldDB" id="A0A8J6HNC0"/>
<evidence type="ECO:0000313" key="7">
    <source>
        <dbReference type="Proteomes" id="UP000719412"/>
    </source>
</evidence>
<feature type="region of interest" description="Disordered" evidence="5">
    <location>
        <begin position="213"/>
        <end position="255"/>
    </location>
</feature>
<sequence length="255" mass="28262">MGQTQHAFERLSSALALDPTCAKALLGIGCITQSHEEHDVALTKYKVAVSHEPYSVALWNNIGMCFHSKQKHVAAISCLKRALWISPTNWRVLFNLGLVHLATYQPASAFNFLCAAVNLRPEVPLSFTGLGCALFELNDIENADRAFKQALILAPDDPLIIINDIVCLLHIKRKDLALELFRKFNTLLQENIPISKEIMPIVSKLSTELEGSVSEISHESEENNNDQESVSENTAKIDELTEGDISPRELASDEV</sequence>
<dbReference type="Pfam" id="PF13432">
    <property type="entry name" value="TPR_16"/>
    <property type="match status" value="1"/>
</dbReference>
<dbReference type="PROSITE" id="PS50005">
    <property type="entry name" value="TPR"/>
    <property type="match status" value="2"/>
</dbReference>
<dbReference type="InterPro" id="IPR011990">
    <property type="entry name" value="TPR-like_helical_dom_sf"/>
</dbReference>
<evidence type="ECO:0000256" key="2">
    <source>
        <dbReference type="ARBA" id="ARBA00022803"/>
    </source>
</evidence>
<gene>
    <name evidence="6" type="ORF">GEV33_005199</name>
</gene>
<organism evidence="6 7">
    <name type="scientific">Tenebrio molitor</name>
    <name type="common">Yellow mealworm beetle</name>
    <dbReference type="NCBI Taxonomy" id="7067"/>
    <lineage>
        <taxon>Eukaryota</taxon>
        <taxon>Metazoa</taxon>
        <taxon>Ecdysozoa</taxon>
        <taxon>Arthropoda</taxon>
        <taxon>Hexapoda</taxon>
        <taxon>Insecta</taxon>
        <taxon>Pterygota</taxon>
        <taxon>Neoptera</taxon>
        <taxon>Endopterygota</taxon>
        <taxon>Coleoptera</taxon>
        <taxon>Polyphaga</taxon>
        <taxon>Cucujiformia</taxon>
        <taxon>Tenebrionidae</taxon>
        <taxon>Tenebrio</taxon>
    </lineage>
</organism>
<evidence type="ECO:0000256" key="1">
    <source>
        <dbReference type="ARBA" id="ARBA00022737"/>
    </source>
</evidence>
<reference evidence="6" key="2">
    <citation type="submission" date="2021-08" db="EMBL/GenBank/DDBJ databases">
        <authorList>
            <person name="Eriksson T."/>
        </authorList>
    </citation>
    <scope>NUCLEOTIDE SEQUENCE</scope>
    <source>
        <strain evidence="6">Stoneville</strain>
        <tissue evidence="6">Whole head</tissue>
    </source>
</reference>
<dbReference type="PANTHER" id="PTHR44186:SF1">
    <property type="entry name" value="BARDET-BIEDL SYNDROME 4 PROTEIN"/>
    <property type="match status" value="1"/>
</dbReference>
<proteinExistence type="inferred from homology"/>
<dbReference type="Proteomes" id="UP000719412">
    <property type="component" value="Unassembled WGS sequence"/>
</dbReference>
<keyword evidence="1" id="KW-0677">Repeat</keyword>
<keyword evidence="2 4" id="KW-0802">TPR repeat</keyword>
<dbReference type="GO" id="GO:0060271">
    <property type="term" value="P:cilium assembly"/>
    <property type="evidence" value="ECO:0007669"/>
    <property type="project" value="TreeGrafter"/>
</dbReference>
<dbReference type="Gene3D" id="1.25.40.10">
    <property type="entry name" value="Tetratricopeptide repeat domain"/>
    <property type="match status" value="1"/>
</dbReference>
<dbReference type="PANTHER" id="PTHR44186">
    <property type="match status" value="1"/>
</dbReference>